<organism evidence="1 2">
    <name type="scientific">Dunaliella salina</name>
    <name type="common">Green alga</name>
    <name type="synonym">Protococcus salinus</name>
    <dbReference type="NCBI Taxonomy" id="3046"/>
    <lineage>
        <taxon>Eukaryota</taxon>
        <taxon>Viridiplantae</taxon>
        <taxon>Chlorophyta</taxon>
        <taxon>core chlorophytes</taxon>
        <taxon>Chlorophyceae</taxon>
        <taxon>CS clade</taxon>
        <taxon>Chlamydomonadales</taxon>
        <taxon>Dunaliellaceae</taxon>
        <taxon>Dunaliella</taxon>
    </lineage>
</organism>
<reference evidence="1" key="1">
    <citation type="submission" date="2017-08" db="EMBL/GenBank/DDBJ databases">
        <authorList>
            <person name="Polle J.E."/>
            <person name="Barry K."/>
            <person name="Cushman J."/>
            <person name="Schmutz J."/>
            <person name="Tran D."/>
            <person name="Hathwaick L.T."/>
            <person name="Yim W.C."/>
            <person name="Jenkins J."/>
            <person name="Mckie-Krisberg Z.M."/>
            <person name="Prochnik S."/>
            <person name="Lindquist E."/>
            <person name="Dockter R.B."/>
            <person name="Adam C."/>
            <person name="Molina H."/>
            <person name="Bunkerborg J."/>
            <person name="Jin E."/>
            <person name="Buchheim M."/>
            <person name="Magnuson J."/>
        </authorList>
    </citation>
    <scope>NUCLEOTIDE SEQUENCE</scope>
    <source>
        <strain evidence="1">CCAP 19/18</strain>
    </source>
</reference>
<name>A0ABQ7FT30_DUNSA</name>
<evidence type="ECO:0000313" key="2">
    <source>
        <dbReference type="Proteomes" id="UP000815325"/>
    </source>
</evidence>
<gene>
    <name evidence="1" type="ORF">DUNSADRAFT_7838</name>
</gene>
<protein>
    <submittedName>
        <fullName evidence="1">Uncharacterized protein</fullName>
    </submittedName>
</protein>
<accession>A0ABQ7FT30</accession>
<comment type="caution">
    <text evidence="1">The sequence shown here is derived from an EMBL/GenBank/DDBJ whole genome shotgun (WGS) entry which is preliminary data.</text>
</comment>
<dbReference type="EMBL" id="MU072289">
    <property type="protein sequence ID" value="KAF5825651.1"/>
    <property type="molecule type" value="Genomic_DNA"/>
</dbReference>
<dbReference type="Proteomes" id="UP000815325">
    <property type="component" value="Unassembled WGS sequence"/>
</dbReference>
<evidence type="ECO:0000313" key="1">
    <source>
        <dbReference type="EMBL" id="KAF5825651.1"/>
    </source>
</evidence>
<sequence>MDVDNDMQELPPSSPMDIALMRLIAGKSTLRLALRHDARMTNSTFCMLSLMMQDPVLEVRAEFAKALLPHVTVLMAQGMRPHTQQSGVPTMSAGGWVPSKYAAMLPLAGM</sequence>
<proteinExistence type="predicted"/>
<dbReference type="Pfam" id="PF20168">
    <property type="entry name" value="PDS5"/>
    <property type="match status" value="1"/>
</dbReference>
<keyword evidence="2" id="KW-1185">Reference proteome</keyword>